<sequence>LPFPSIRDCVTRYHAANPCIDQVVSDIVGTYVVKASLSDLVVNSPPMQVYIKVAYLVQAIETIDYGDASEGPVSLPTSKATEIFDMPNVAYAVANHLQIESRLDRYKLDPRLFIKHPEFLESTGELMAQGTPLRPEYSSCLSFPASIDTKTASSYRNFIAFTCFNVYESQR</sequence>
<reference evidence="1 2" key="1">
    <citation type="submission" date="2016-10" db="EMBL/GenBank/DDBJ databases">
        <title>The genome sequence of Colletotrichum fioriniae PJ7.</title>
        <authorList>
            <person name="Baroncelli R."/>
        </authorList>
    </citation>
    <scope>NUCLEOTIDE SEQUENCE [LARGE SCALE GENOMIC DNA]</scope>
    <source>
        <strain evidence="1">Col 31</strain>
    </source>
</reference>
<dbReference type="AlphaFoldDB" id="A0AAI9USK3"/>
<accession>A0AAI9USK3</accession>
<protein>
    <submittedName>
        <fullName evidence="1">Uncharacterized protein</fullName>
    </submittedName>
</protein>
<dbReference type="Proteomes" id="UP001239795">
    <property type="component" value="Unassembled WGS sequence"/>
</dbReference>
<organism evidence="1 2">
    <name type="scientific">Colletotrichum melonis</name>
    <dbReference type="NCBI Taxonomy" id="1209925"/>
    <lineage>
        <taxon>Eukaryota</taxon>
        <taxon>Fungi</taxon>
        <taxon>Dikarya</taxon>
        <taxon>Ascomycota</taxon>
        <taxon>Pezizomycotina</taxon>
        <taxon>Sordariomycetes</taxon>
        <taxon>Hypocreomycetidae</taxon>
        <taxon>Glomerellales</taxon>
        <taxon>Glomerellaceae</taxon>
        <taxon>Colletotrichum</taxon>
        <taxon>Colletotrichum acutatum species complex</taxon>
    </lineage>
</organism>
<gene>
    <name evidence="1" type="ORF">CMEL01_12704</name>
</gene>
<evidence type="ECO:0000313" key="1">
    <source>
        <dbReference type="EMBL" id="KAK1463943.1"/>
    </source>
</evidence>
<name>A0AAI9USK3_9PEZI</name>
<keyword evidence="2" id="KW-1185">Reference proteome</keyword>
<dbReference type="EMBL" id="MLGG01000006">
    <property type="protein sequence ID" value="KAK1463943.1"/>
    <property type="molecule type" value="Genomic_DNA"/>
</dbReference>
<proteinExistence type="predicted"/>
<evidence type="ECO:0000313" key="2">
    <source>
        <dbReference type="Proteomes" id="UP001239795"/>
    </source>
</evidence>
<feature type="non-terminal residue" evidence="1">
    <location>
        <position position="1"/>
    </location>
</feature>
<comment type="caution">
    <text evidence="1">The sequence shown here is derived from an EMBL/GenBank/DDBJ whole genome shotgun (WGS) entry which is preliminary data.</text>
</comment>